<organism evidence="5 6">
    <name type="scientific">Gonapodya prolifera (strain JEL478)</name>
    <name type="common">Monoblepharis prolifera</name>
    <dbReference type="NCBI Taxonomy" id="1344416"/>
    <lineage>
        <taxon>Eukaryota</taxon>
        <taxon>Fungi</taxon>
        <taxon>Fungi incertae sedis</taxon>
        <taxon>Chytridiomycota</taxon>
        <taxon>Chytridiomycota incertae sedis</taxon>
        <taxon>Monoblepharidomycetes</taxon>
        <taxon>Monoblepharidales</taxon>
        <taxon>Gonapodyaceae</taxon>
        <taxon>Gonapodya</taxon>
    </lineage>
</organism>
<dbReference type="GO" id="GO:0003723">
    <property type="term" value="F:RNA binding"/>
    <property type="evidence" value="ECO:0007669"/>
    <property type="project" value="InterPro"/>
</dbReference>
<evidence type="ECO:0000256" key="2">
    <source>
        <dbReference type="ARBA" id="ARBA00022980"/>
    </source>
</evidence>
<dbReference type="Gene3D" id="4.10.910.10">
    <property type="entry name" value="30s ribosomal protein s13, domain 2"/>
    <property type="match status" value="1"/>
</dbReference>
<dbReference type="GO" id="GO:0005739">
    <property type="term" value="C:mitochondrion"/>
    <property type="evidence" value="ECO:0007669"/>
    <property type="project" value="TreeGrafter"/>
</dbReference>
<keyword evidence="2" id="KW-0689">Ribosomal protein</keyword>
<sequence>MFLLGVNVPDGKLARVALTHIYGIGASQADAICARLAIHRHCLLRDVPEDTLNRLSAELNARLLESDLKREVRRRIEAEVAIGSQRGHMHERGLPTKGQRTQTNARTAKRRNAGRLQGRLYSTSAYHPSTPYPTLTDGVTERWASSLEGLVGFGKRLFLGR</sequence>
<dbReference type="PANTHER" id="PTHR10871:SF1">
    <property type="entry name" value="SMALL RIBOSOMAL SUBUNIT PROTEIN US13M"/>
    <property type="match status" value="1"/>
</dbReference>
<comment type="similarity">
    <text evidence="1">Belongs to the universal ribosomal protein uS13 family.</text>
</comment>
<dbReference type="PROSITE" id="PS50159">
    <property type="entry name" value="RIBOSOMAL_S13_2"/>
    <property type="match status" value="1"/>
</dbReference>
<dbReference type="InterPro" id="IPR001892">
    <property type="entry name" value="Ribosomal_uS13"/>
</dbReference>
<dbReference type="InterPro" id="IPR027437">
    <property type="entry name" value="Rbsml_uS13_C"/>
</dbReference>
<name>A0A139AA89_GONPJ</name>
<accession>A0A139AA89</accession>
<dbReference type="InterPro" id="IPR010979">
    <property type="entry name" value="Ribosomal_uS13-like_H2TH"/>
</dbReference>
<keyword evidence="3" id="KW-0687">Ribonucleoprotein</keyword>
<dbReference type="OMA" id="CARVQIH"/>
<reference evidence="5 6" key="1">
    <citation type="journal article" date="2015" name="Genome Biol. Evol.">
        <title>Phylogenomic analyses indicate that early fungi evolved digesting cell walls of algal ancestors of land plants.</title>
        <authorList>
            <person name="Chang Y."/>
            <person name="Wang S."/>
            <person name="Sekimoto S."/>
            <person name="Aerts A.L."/>
            <person name="Choi C."/>
            <person name="Clum A."/>
            <person name="LaButti K.M."/>
            <person name="Lindquist E.A."/>
            <person name="Yee Ngan C."/>
            <person name="Ohm R.A."/>
            <person name="Salamov A.A."/>
            <person name="Grigoriev I.V."/>
            <person name="Spatafora J.W."/>
            <person name="Berbee M.L."/>
        </authorList>
    </citation>
    <scope>NUCLEOTIDE SEQUENCE [LARGE SCALE GENOMIC DNA]</scope>
    <source>
        <strain evidence="5 6">JEL478</strain>
    </source>
</reference>
<dbReference type="OrthoDB" id="525520at2759"/>
<dbReference type="AlphaFoldDB" id="A0A139AA89"/>
<proteinExistence type="inferred from homology"/>
<evidence type="ECO:0000256" key="4">
    <source>
        <dbReference type="SAM" id="MobiDB-lite"/>
    </source>
</evidence>
<dbReference type="STRING" id="1344416.A0A139AA89"/>
<gene>
    <name evidence="5" type="ORF">M427DRAFT_125114</name>
</gene>
<evidence type="ECO:0000313" key="5">
    <source>
        <dbReference type="EMBL" id="KXS13415.1"/>
    </source>
</evidence>
<dbReference type="Pfam" id="PF00416">
    <property type="entry name" value="Ribosomal_S13"/>
    <property type="match status" value="1"/>
</dbReference>
<evidence type="ECO:0000256" key="3">
    <source>
        <dbReference type="ARBA" id="ARBA00023274"/>
    </source>
</evidence>
<dbReference type="Gene3D" id="1.10.8.50">
    <property type="match status" value="1"/>
</dbReference>
<dbReference type="GO" id="GO:0006412">
    <property type="term" value="P:translation"/>
    <property type="evidence" value="ECO:0007669"/>
    <property type="project" value="InterPro"/>
</dbReference>
<protein>
    <submittedName>
        <fullName evidence="5">S13-like H2TH domain-containing protein</fullName>
    </submittedName>
</protein>
<evidence type="ECO:0000313" key="6">
    <source>
        <dbReference type="Proteomes" id="UP000070544"/>
    </source>
</evidence>
<feature type="region of interest" description="Disordered" evidence="4">
    <location>
        <begin position="87"/>
        <end position="113"/>
    </location>
</feature>
<keyword evidence="6" id="KW-1185">Reference proteome</keyword>
<dbReference type="EMBL" id="KQ965778">
    <property type="protein sequence ID" value="KXS13415.1"/>
    <property type="molecule type" value="Genomic_DNA"/>
</dbReference>
<dbReference type="PANTHER" id="PTHR10871">
    <property type="entry name" value="30S RIBOSOMAL PROTEIN S13/40S RIBOSOMAL PROTEIN S18"/>
    <property type="match status" value="1"/>
</dbReference>
<dbReference type="GO" id="GO:0015935">
    <property type="term" value="C:small ribosomal subunit"/>
    <property type="evidence" value="ECO:0007669"/>
    <property type="project" value="TreeGrafter"/>
</dbReference>
<dbReference type="SUPFAM" id="SSF46946">
    <property type="entry name" value="S13-like H2TH domain"/>
    <property type="match status" value="1"/>
</dbReference>
<dbReference type="Proteomes" id="UP000070544">
    <property type="component" value="Unassembled WGS sequence"/>
</dbReference>
<dbReference type="GO" id="GO:0003735">
    <property type="term" value="F:structural constituent of ribosome"/>
    <property type="evidence" value="ECO:0007669"/>
    <property type="project" value="InterPro"/>
</dbReference>
<evidence type="ECO:0000256" key="1">
    <source>
        <dbReference type="ARBA" id="ARBA00008080"/>
    </source>
</evidence>